<dbReference type="EMBL" id="JAMZMM010000113">
    <property type="protein sequence ID" value="MCP2729399.1"/>
    <property type="molecule type" value="Genomic_DNA"/>
</dbReference>
<organism evidence="9 10">
    <name type="scientific">Limnofasciculus baicalensis BBK-W-15</name>
    <dbReference type="NCBI Taxonomy" id="2699891"/>
    <lineage>
        <taxon>Bacteria</taxon>
        <taxon>Bacillati</taxon>
        <taxon>Cyanobacteriota</taxon>
        <taxon>Cyanophyceae</taxon>
        <taxon>Coleofasciculales</taxon>
        <taxon>Coleofasciculaceae</taxon>
        <taxon>Limnofasciculus</taxon>
        <taxon>Limnofasciculus baicalensis</taxon>
    </lineage>
</organism>
<keyword evidence="6 7" id="KW-0472">Membrane</keyword>
<dbReference type="PIRSF" id="PIRSF031773">
    <property type="entry name" value="DevC"/>
    <property type="match status" value="1"/>
</dbReference>
<evidence type="ECO:0000256" key="5">
    <source>
        <dbReference type="ARBA" id="ARBA00022989"/>
    </source>
</evidence>
<evidence type="ECO:0000256" key="4">
    <source>
        <dbReference type="ARBA" id="ARBA00022692"/>
    </source>
</evidence>
<feature type="transmembrane region" description="Helical" evidence="7">
    <location>
        <begin position="312"/>
        <end position="340"/>
    </location>
</feature>
<evidence type="ECO:0000256" key="3">
    <source>
        <dbReference type="ARBA" id="ARBA00022475"/>
    </source>
</evidence>
<keyword evidence="2" id="KW-0813">Transport</keyword>
<evidence type="ECO:0000259" key="8">
    <source>
        <dbReference type="Pfam" id="PF02687"/>
    </source>
</evidence>
<dbReference type="PANTHER" id="PTHR43738">
    <property type="entry name" value="ABC TRANSPORTER, MEMBRANE PROTEIN"/>
    <property type="match status" value="1"/>
</dbReference>
<dbReference type="RefSeq" id="WP_254012184.1">
    <property type="nucleotide sequence ID" value="NZ_JAMZMM010000113.1"/>
</dbReference>
<keyword evidence="10" id="KW-1185">Reference proteome</keyword>
<comment type="caution">
    <text evidence="9">The sequence shown here is derived from an EMBL/GenBank/DDBJ whole genome shotgun (WGS) entry which is preliminary data.</text>
</comment>
<feature type="transmembrane region" description="Helical" evidence="7">
    <location>
        <begin position="360"/>
        <end position="380"/>
    </location>
</feature>
<proteinExistence type="predicted"/>
<evidence type="ECO:0000313" key="10">
    <source>
        <dbReference type="Proteomes" id="UP001204953"/>
    </source>
</evidence>
<evidence type="ECO:0000256" key="6">
    <source>
        <dbReference type="ARBA" id="ARBA00023136"/>
    </source>
</evidence>
<evidence type="ECO:0000256" key="1">
    <source>
        <dbReference type="ARBA" id="ARBA00004651"/>
    </source>
</evidence>
<comment type="subcellular location">
    <subcellularLocation>
        <location evidence="1">Cell membrane</location>
        <topology evidence="1">Multi-pass membrane protein</topology>
    </subcellularLocation>
</comment>
<dbReference type="PANTHER" id="PTHR43738:SF1">
    <property type="entry name" value="HEMIN TRANSPORT SYSTEM PERMEASE PROTEIN HRTB-RELATED"/>
    <property type="match status" value="1"/>
</dbReference>
<sequence length="391" mass="43458">MFSFIQQLKRRTSLGWLQLTHQKSRLLVAISGVAFADVLMLMQLGFQTALYDSNTRMHQTLNADLVLISPQAHNLVRMSSFSRRRLYQAMRIPGVKSAEPLYTNIANWKNPETHKETTILIVGFNPDRAAFNIPEINQNLNSIKLPDTVLFDRASRGEYKNAIAKIDSGKSVKTELEQRMITISGLYRIGASFAADGSIITSEQNFLLLFPRRQAASVSIGLIKLTSGYDPIKVATELKSHLPNDVAVLTKEEFVNFEKDYWSKNTPIGFVFSLGVVMGFVVGIIIVYQVLSTDVNDHIGEYATFKAMGYRHIYFLGVVFEEALILAMLGFIPGVAVSLGMYSLTRKATNLPLYMTLGKAVYVLVLTMIMCTISGAISTGKLQGADPADMF</sequence>
<feature type="domain" description="ABC3 transporter permease C-terminal" evidence="8">
    <location>
        <begin position="276"/>
        <end position="381"/>
    </location>
</feature>
<feature type="transmembrane region" description="Helical" evidence="7">
    <location>
        <begin position="268"/>
        <end position="291"/>
    </location>
</feature>
<dbReference type="AlphaFoldDB" id="A0AAE3GS89"/>
<name>A0AAE3GS89_9CYAN</name>
<reference evidence="9" key="1">
    <citation type="submission" date="2022-06" db="EMBL/GenBank/DDBJ databases">
        <title>New cyanobacteria of genus Symplocastrum in benthos of Lake Baikal.</title>
        <authorList>
            <person name="Sorokovikova E."/>
            <person name="Tikhonova I."/>
            <person name="Krasnopeev A."/>
            <person name="Evseev P."/>
            <person name="Gladkikh A."/>
            <person name="Belykh O."/>
        </authorList>
    </citation>
    <scope>NUCLEOTIDE SEQUENCE</scope>
    <source>
        <strain evidence="9">BBK-W-15</strain>
    </source>
</reference>
<keyword evidence="4 7" id="KW-0812">Transmembrane</keyword>
<dbReference type="GO" id="GO:0005886">
    <property type="term" value="C:plasma membrane"/>
    <property type="evidence" value="ECO:0007669"/>
    <property type="project" value="UniProtKB-SubCell"/>
</dbReference>
<dbReference type="InterPro" id="IPR005891">
    <property type="entry name" value="DevC"/>
</dbReference>
<evidence type="ECO:0000256" key="7">
    <source>
        <dbReference type="SAM" id="Phobius"/>
    </source>
</evidence>
<dbReference type="Proteomes" id="UP001204953">
    <property type="component" value="Unassembled WGS sequence"/>
</dbReference>
<keyword evidence="5 7" id="KW-1133">Transmembrane helix</keyword>
<dbReference type="InterPro" id="IPR051125">
    <property type="entry name" value="ABC-4/HrtB_transporter"/>
</dbReference>
<gene>
    <name evidence="9" type="primary">devC</name>
    <name evidence="9" type="ORF">NJ959_13145</name>
</gene>
<dbReference type="Pfam" id="PF02687">
    <property type="entry name" value="FtsX"/>
    <property type="match status" value="1"/>
</dbReference>
<evidence type="ECO:0000313" key="9">
    <source>
        <dbReference type="EMBL" id="MCP2729399.1"/>
    </source>
</evidence>
<accession>A0AAE3GS89</accession>
<protein>
    <submittedName>
        <fullName evidence="9">ABC transporter permease DevC</fullName>
    </submittedName>
</protein>
<dbReference type="NCBIfam" id="TIGR01185">
    <property type="entry name" value="devC"/>
    <property type="match status" value="1"/>
</dbReference>
<dbReference type="InterPro" id="IPR003838">
    <property type="entry name" value="ABC3_permease_C"/>
</dbReference>
<evidence type="ECO:0000256" key="2">
    <source>
        <dbReference type="ARBA" id="ARBA00022448"/>
    </source>
</evidence>
<keyword evidence="3" id="KW-1003">Cell membrane</keyword>